<evidence type="ECO:0000313" key="2">
    <source>
        <dbReference type="Proteomes" id="UP000184501"/>
    </source>
</evidence>
<dbReference type="RefSeq" id="WP_073482986.1">
    <property type="nucleotide sequence ID" value="NZ_FQVN01000004.1"/>
</dbReference>
<dbReference type="STRING" id="2017.SAMN05444320_104119"/>
<dbReference type="OrthoDB" id="9148571at2"/>
<reference evidence="1 2" key="1">
    <citation type="submission" date="2016-11" db="EMBL/GenBank/DDBJ databases">
        <authorList>
            <person name="Jaros S."/>
            <person name="Januszkiewicz K."/>
            <person name="Wedrychowicz H."/>
        </authorList>
    </citation>
    <scope>NUCLEOTIDE SEQUENCE [LARGE SCALE GENOMIC DNA]</scope>
    <source>
        <strain evidence="1 2">DSM 44523</strain>
    </source>
</reference>
<gene>
    <name evidence="1" type="ORF">SAMN05444320_104119</name>
</gene>
<accession>A0A1M5CQ55</accession>
<organism evidence="1 2">
    <name type="scientific">Streptoalloteichus hindustanus</name>
    <dbReference type="NCBI Taxonomy" id="2017"/>
    <lineage>
        <taxon>Bacteria</taxon>
        <taxon>Bacillati</taxon>
        <taxon>Actinomycetota</taxon>
        <taxon>Actinomycetes</taxon>
        <taxon>Pseudonocardiales</taxon>
        <taxon>Pseudonocardiaceae</taxon>
        <taxon>Streptoalloteichus</taxon>
    </lineage>
</organism>
<keyword evidence="2" id="KW-1185">Reference proteome</keyword>
<name>A0A1M5CQ55_STRHI</name>
<sequence length="1691" mass="181229">MADETVLWTALPNGVTGDPAARRLRISVFVSPRLVAEGRGPTLAGFPDFLDWPARLRPGAVAFSVRARASADEPPGQSVLATVTSPPPDSALWRALFDASTPVEAHTTEKMSARPLSTYSAARLHDQLKQGHQALAQQSLVGRPTFSALGATMGLTAAFTAMGDAEPVVPTLAAPEDMGPERIRTVLNRLAGNMFRADDDTDVPRRVAVAISQARALATLTPDEPVHVLPAVEDAPAAELARLTAFNQGQVVPQGAPPPPAPVFDFHRCLTLLSDDAALLRLLGLVIDLEVPMGAVPPSPSDEPVAHQLQVLPAFTEPIRGDSLSPFTAYVLEGNHHGFFAAAPHPERREIVHGLLDVRSDGEFALIQTDVYGSGLKLVNSLSRAPGADPDGDADEGGVPTVRTSGVSIVRDNHANRVWDGLRTATDNNATLAEGSAPALFAEDLVRGYRVDVLDAQAGAWRSLHQRVGTYVFRRHEGGPKTLVIHDEGVVQQAVTEPVGADGRPDANSELYVHDSLAHWQGWSLAAPRPGRTITDEGVERLVNTAPEEMPQLDVSFRAEPGSLPRLRFGHRYRFRARAVDLAGNGLGLAEATELFELFPLLGLDLPVLPLDEEDFVYRRFEPVLSPVLVPRERFVEGESLERLVIRSRPGASAAEEADELTGLVRDARPEAAAHYSATAERHVVPPKTAQLTAETHGMFDASFGSGGDPRQTYRIARKEKGRLTDTAVVDVTSGELAPVADPAAIQTIPTASTGEGYVVHREPRLELPYLPDPLARGAALFGLPGVPEDRPSGVLDQAGRLTFVASAIPADDIAALGGSVVRIGFGEQWPNRLPFRLVLAEPPADQVGDAPPAWDPQARVLTVFLAPAQQRAFRLSSFLAVKDLDQLGQWRWLLETDPDHQVPPGTLEVALAGGSWQLTPSRVISLVHAVEQPLLTPELQDIGVTRFPDLTACFVGAQVPVDGDSTVKVDVFASWLEAVDPPGAPPVPCQAHVFDIPIPLPGEPGGEPPNLDEVEVVPLATYDHDSSQLTLHAPHPEDQSGREFLSRHEFGDTRARVVQYQVTASTRFRECFPPEVTRQPERITRTGEAVEVVVPSSARPAAPRVVSVLPTFSWTRDTAPDGARVSHRTGGLRVYLERPWFSSGDGELLAVVLVDPVHYPPDDRTAAFVTHWGGDPLWVDFGLGAPEPMAFSNAVVIEPLTTLEEEPGLSVIAVGHVVRHDPDADRDLLYCDIAFDTLPDVTYFPFVRLALARYQPQSLPGVELSRVVLADFAQVPPTREVRLRPLPGDPNLFQLVVDGAPPESVPRPGLPVRVDVERRIPGTQDELGWAPLPEDTPGVEVALSPRWDWRACGGCGGVTFVGDGASGPCTVGGSHRPRKRQAFALEPAAEPPAGDTWRRCSQCQILVHARNPGVCSAGGEHVPVEGEVYALTRIPTLDPWTGWRRCARCHSLVFGGPIPGPVAANGPCPASFGGPHDHSGSADYVLDRDPSAPGQPGAVLCVACQGLVFTSDSPGPCPDGGGHVLDTLEMNLPVVSGPDTAGERGWRFCGKCTTLVRPDNTPAPCAAGEDHEPVTDVEHALTVLPHVVGAAGARRCARCECLVLDEAATCPSGEAHDVTASGDFVLPMNPAPPQPGIRPTIPLWSGTVRLPADRQPDHHRIVIRELEPLPTDDTPDPTTGRVVFAETFVV</sequence>
<evidence type="ECO:0000313" key="1">
    <source>
        <dbReference type="EMBL" id="SHF56823.1"/>
    </source>
</evidence>
<dbReference type="EMBL" id="FQVN01000004">
    <property type="protein sequence ID" value="SHF56823.1"/>
    <property type="molecule type" value="Genomic_DNA"/>
</dbReference>
<dbReference type="Proteomes" id="UP000184501">
    <property type="component" value="Unassembled WGS sequence"/>
</dbReference>
<protein>
    <submittedName>
        <fullName evidence="1">Uncharacterized protein</fullName>
    </submittedName>
</protein>
<proteinExistence type="predicted"/>